<dbReference type="Gene3D" id="3.40.1440.10">
    <property type="entry name" value="GIY-YIG endonuclease"/>
    <property type="match status" value="1"/>
</dbReference>
<dbReference type="PaxDb" id="121845-A0A3Q0JP05"/>
<dbReference type="InterPro" id="IPR035901">
    <property type="entry name" value="GIY-YIG_endonuc_sf"/>
</dbReference>
<feature type="non-terminal residue" evidence="3">
    <location>
        <position position="158"/>
    </location>
</feature>
<protein>
    <submittedName>
        <fullName evidence="3">Uncharacterized protein LOC113472981</fullName>
    </submittedName>
</protein>
<gene>
    <name evidence="3" type="primary">LOC113472981</name>
</gene>
<dbReference type="GeneID" id="113472981"/>
<accession>A0A3Q0JP05</accession>
<keyword evidence="2" id="KW-1185">Reference proteome</keyword>
<dbReference type="RefSeq" id="XP_026688555.1">
    <property type="nucleotide sequence ID" value="XM_026832754.1"/>
</dbReference>
<feature type="domain" description="GIY-YIG" evidence="1">
    <location>
        <begin position="60"/>
        <end position="134"/>
    </location>
</feature>
<evidence type="ECO:0000259" key="1">
    <source>
        <dbReference type="Pfam" id="PF01541"/>
    </source>
</evidence>
<dbReference type="KEGG" id="dci:113472981"/>
<dbReference type="AlphaFoldDB" id="A0A3Q0JP05"/>
<organism evidence="2 3">
    <name type="scientific">Diaphorina citri</name>
    <name type="common">Asian citrus psyllid</name>
    <dbReference type="NCBI Taxonomy" id="121845"/>
    <lineage>
        <taxon>Eukaryota</taxon>
        <taxon>Metazoa</taxon>
        <taxon>Ecdysozoa</taxon>
        <taxon>Arthropoda</taxon>
        <taxon>Hexapoda</taxon>
        <taxon>Insecta</taxon>
        <taxon>Pterygota</taxon>
        <taxon>Neoptera</taxon>
        <taxon>Paraneoptera</taxon>
        <taxon>Hemiptera</taxon>
        <taxon>Sternorrhyncha</taxon>
        <taxon>Psylloidea</taxon>
        <taxon>Psyllidae</taxon>
        <taxon>Diaphorininae</taxon>
        <taxon>Diaphorina</taxon>
    </lineage>
</organism>
<dbReference type="SUPFAM" id="SSF82771">
    <property type="entry name" value="GIY-YIG endonuclease"/>
    <property type="match status" value="1"/>
</dbReference>
<evidence type="ECO:0000313" key="2">
    <source>
        <dbReference type="Proteomes" id="UP000079169"/>
    </source>
</evidence>
<evidence type="ECO:0000313" key="3">
    <source>
        <dbReference type="RefSeq" id="XP_026688555.1"/>
    </source>
</evidence>
<sequence length="158" mass="17979">MKVPKDLDLNWRKIRYLNEDCLKIGEEFKKVGIQPAFYNDKTTGKFLINNKPRSDIDKKSGIYSIKCADCDAMYIGMTMRSIGTRVSEHLRGPDSHVDQHMSTTGHSFDMSNVSLLHGGNKRRKLCCLEMMYIQEAVERGANMLNGQLKAEIVLFGDD</sequence>
<proteinExistence type="predicted"/>
<dbReference type="InterPro" id="IPR000305">
    <property type="entry name" value="GIY-YIG_endonuc"/>
</dbReference>
<dbReference type="Pfam" id="PF01541">
    <property type="entry name" value="GIY-YIG"/>
    <property type="match status" value="1"/>
</dbReference>
<dbReference type="STRING" id="121845.A0A3Q0JP05"/>
<reference evidence="3" key="1">
    <citation type="submission" date="2025-08" db="UniProtKB">
        <authorList>
            <consortium name="RefSeq"/>
        </authorList>
    </citation>
    <scope>IDENTIFICATION</scope>
</reference>
<name>A0A3Q0JP05_DIACI</name>
<dbReference type="Proteomes" id="UP000079169">
    <property type="component" value="Unplaced"/>
</dbReference>